<sequence>MSKSIDSLSEVVRAAEEVTEESIEGPVVSAIHASLDDSDRARILDLYDEGAIAEQTARQLLGDEDFEDAVEMARGADTMLSGDTSRFMTE</sequence>
<keyword evidence="2" id="KW-1185">Reference proteome</keyword>
<accession>A0A7D5P9R0</accession>
<organism evidence="1 2">
    <name type="scientific">Halosimplex pelagicum</name>
    <dbReference type="NCBI Taxonomy" id="869886"/>
    <lineage>
        <taxon>Archaea</taxon>
        <taxon>Methanobacteriati</taxon>
        <taxon>Methanobacteriota</taxon>
        <taxon>Stenosarchaea group</taxon>
        <taxon>Halobacteria</taxon>
        <taxon>Halobacteriales</taxon>
        <taxon>Haloarculaceae</taxon>
        <taxon>Halosimplex</taxon>
    </lineage>
</organism>
<dbReference type="GeneID" id="56082254"/>
<protein>
    <submittedName>
        <fullName evidence="1">Uncharacterized protein</fullName>
    </submittedName>
</protein>
<gene>
    <name evidence="1" type="ORF">HZS54_06655</name>
</gene>
<dbReference type="AlphaFoldDB" id="A0A7D5P9R0"/>
<dbReference type="Proteomes" id="UP000509346">
    <property type="component" value="Chromosome"/>
</dbReference>
<evidence type="ECO:0000313" key="2">
    <source>
        <dbReference type="Proteomes" id="UP000509346"/>
    </source>
</evidence>
<reference evidence="1 2" key="1">
    <citation type="submission" date="2020-07" db="EMBL/GenBank/DDBJ databases">
        <title>Halosimplex litoreum sp. nov. and Halosimplex rubrum sp. nov., isolated from different salt environments.</title>
        <authorList>
            <person name="Cui H."/>
        </authorList>
    </citation>
    <scope>NUCLEOTIDE SEQUENCE [LARGE SCALE GENOMIC DNA]</scope>
    <source>
        <strain evidence="1 2">R2</strain>
    </source>
</reference>
<name>A0A7D5P9R0_9EURY</name>
<evidence type="ECO:0000313" key="1">
    <source>
        <dbReference type="EMBL" id="QLH81325.1"/>
    </source>
</evidence>
<dbReference type="RefSeq" id="WP_179921207.1">
    <property type="nucleotide sequence ID" value="NZ_CP058909.1"/>
</dbReference>
<dbReference type="KEGG" id="hpel:HZS54_06655"/>
<proteinExistence type="predicted"/>
<dbReference type="EMBL" id="CP058909">
    <property type="protein sequence ID" value="QLH81325.1"/>
    <property type="molecule type" value="Genomic_DNA"/>
</dbReference>